<keyword evidence="11" id="KW-1185">Reference proteome</keyword>
<feature type="domain" description="RBP-J/Cbf11/Cbf12 DNA binding" evidence="8">
    <location>
        <begin position="305"/>
        <end position="439"/>
    </location>
</feature>
<evidence type="ECO:0000256" key="4">
    <source>
        <dbReference type="ARBA" id="ARBA00023125"/>
    </source>
</evidence>
<gene>
    <name evidence="10" type="ORF">EWM64_g3346</name>
</gene>
<evidence type="ECO:0000259" key="9">
    <source>
        <dbReference type="SMART" id="SM01268"/>
    </source>
</evidence>
<name>A0A4Z0A368_9AGAM</name>
<dbReference type="GO" id="GO:0000978">
    <property type="term" value="F:RNA polymerase II cis-regulatory region sequence-specific DNA binding"/>
    <property type="evidence" value="ECO:0007669"/>
    <property type="project" value="InterPro"/>
</dbReference>
<comment type="similarity">
    <text evidence="2">Belongs to the Su(H) family.</text>
</comment>
<dbReference type="AlphaFoldDB" id="A0A4Z0A368"/>
<accession>A0A4Z0A368</accession>
<feature type="region of interest" description="Disordered" evidence="7">
    <location>
        <begin position="188"/>
        <end position="210"/>
    </location>
</feature>
<reference evidence="10 11" key="1">
    <citation type="submission" date="2019-02" db="EMBL/GenBank/DDBJ databases">
        <title>Genome sequencing of the rare red list fungi Hericium alpestre (H. flagellum).</title>
        <authorList>
            <person name="Buettner E."/>
            <person name="Kellner H."/>
        </authorList>
    </citation>
    <scope>NUCLEOTIDE SEQUENCE [LARGE SCALE GENOMIC DNA]</scope>
    <source>
        <strain evidence="10 11">DSM 108284</strain>
    </source>
</reference>
<keyword evidence="5" id="KW-0804">Transcription</keyword>
<dbReference type="STRING" id="135208.A0A4Z0A368"/>
<evidence type="ECO:0000313" key="11">
    <source>
        <dbReference type="Proteomes" id="UP000298061"/>
    </source>
</evidence>
<evidence type="ECO:0000259" key="8">
    <source>
        <dbReference type="SMART" id="SM01267"/>
    </source>
</evidence>
<organism evidence="10 11">
    <name type="scientific">Hericium alpestre</name>
    <dbReference type="NCBI Taxonomy" id="135208"/>
    <lineage>
        <taxon>Eukaryota</taxon>
        <taxon>Fungi</taxon>
        <taxon>Dikarya</taxon>
        <taxon>Basidiomycota</taxon>
        <taxon>Agaricomycotina</taxon>
        <taxon>Agaricomycetes</taxon>
        <taxon>Russulales</taxon>
        <taxon>Hericiaceae</taxon>
        <taxon>Hericium</taxon>
    </lineage>
</organism>
<dbReference type="GO" id="GO:0001228">
    <property type="term" value="F:DNA-binding transcription activator activity, RNA polymerase II-specific"/>
    <property type="evidence" value="ECO:0007669"/>
    <property type="project" value="InterPro"/>
</dbReference>
<evidence type="ECO:0000256" key="1">
    <source>
        <dbReference type="ARBA" id="ARBA00004123"/>
    </source>
</evidence>
<evidence type="ECO:0000256" key="2">
    <source>
        <dbReference type="ARBA" id="ARBA00009704"/>
    </source>
</evidence>
<dbReference type="Pfam" id="PF09271">
    <property type="entry name" value="LAG1-DNAbind"/>
    <property type="match status" value="1"/>
</dbReference>
<evidence type="ECO:0000256" key="7">
    <source>
        <dbReference type="SAM" id="MobiDB-lite"/>
    </source>
</evidence>
<comment type="caution">
    <text evidence="10">The sequence shown here is derived from an EMBL/GenBank/DDBJ whole genome shotgun (WGS) entry which is preliminary data.</text>
</comment>
<dbReference type="Proteomes" id="UP000298061">
    <property type="component" value="Unassembled WGS sequence"/>
</dbReference>
<dbReference type="Pfam" id="PF09270">
    <property type="entry name" value="BTD"/>
    <property type="match status" value="1"/>
</dbReference>
<dbReference type="SUPFAM" id="SSF110217">
    <property type="entry name" value="DNA-binding protein LAG-1 (CSL)"/>
    <property type="match status" value="1"/>
</dbReference>
<evidence type="ECO:0000256" key="6">
    <source>
        <dbReference type="ARBA" id="ARBA00023242"/>
    </source>
</evidence>
<keyword evidence="3" id="KW-0805">Transcription regulation</keyword>
<dbReference type="InterPro" id="IPR015350">
    <property type="entry name" value="Beta-trefoil_DNA-bd_dom"/>
</dbReference>
<dbReference type="InterPro" id="IPR036358">
    <property type="entry name" value="BTD_sf"/>
</dbReference>
<dbReference type="InterPro" id="IPR040159">
    <property type="entry name" value="CLS_fam"/>
</dbReference>
<dbReference type="InterPro" id="IPR037095">
    <property type="entry name" value="RBP-J/Cbf11_DNA-bd_sf"/>
</dbReference>
<evidence type="ECO:0000313" key="10">
    <source>
        <dbReference type="EMBL" id="TFY80671.1"/>
    </source>
</evidence>
<dbReference type="SMART" id="SM01267">
    <property type="entry name" value="LAG1_DNAbind"/>
    <property type="match status" value="1"/>
</dbReference>
<dbReference type="SMART" id="SM01268">
    <property type="entry name" value="BTD"/>
    <property type="match status" value="1"/>
</dbReference>
<keyword evidence="6" id="KW-0539">Nucleus</keyword>
<comment type="subcellular location">
    <subcellularLocation>
        <location evidence="1">Nucleus</location>
    </subcellularLocation>
</comment>
<keyword evidence="4" id="KW-0238">DNA-binding</keyword>
<evidence type="ECO:0000256" key="3">
    <source>
        <dbReference type="ARBA" id="ARBA00023015"/>
    </source>
</evidence>
<dbReference type="Gene3D" id="2.60.40.1450">
    <property type="entry name" value="LAG1, DNA binding domain"/>
    <property type="match status" value="1"/>
</dbReference>
<dbReference type="InterPro" id="IPR015351">
    <property type="entry name" value="RBP-J/Cbf11/Cbf12_DNA-bd"/>
</dbReference>
<evidence type="ECO:0000256" key="5">
    <source>
        <dbReference type="ARBA" id="ARBA00023163"/>
    </source>
</evidence>
<protein>
    <submittedName>
        <fullName evidence="10">Uncharacterized protein</fullName>
    </submittedName>
</protein>
<feature type="region of interest" description="Disordered" evidence="7">
    <location>
        <begin position="1"/>
        <end position="69"/>
    </location>
</feature>
<dbReference type="Gene3D" id="2.80.10.50">
    <property type="match status" value="1"/>
</dbReference>
<sequence length="894" mass="96320">MSNIQRSRSAPHVGGRRGAADPLYLQPSERHDAPRRTKTTLDLLTVPSRPRRATSGYTTPRAEREDPFNMGGFFPSQLRTDDSEEQEWSWLRYGSEEEEAEYDEQLDAAWGPAEEEELTAEGLFGAVDEAETGAAIQDEDKLGILSILDAFTMEGEMPPVEDRLYSPYVGDEACDEESLHMFQRARRAEQEVRGKPSGTTPVLPSLTAPHQGPLPVQTANVSVSFQAAIASSSKEQHQPPPGHLQLPWSPILFPPTMHDLPGTGRVAAGKRKHDGPDAEDPHPKIRRVVRDHVTQDPSRVIPMTTVICLHAAVAQKSYGSEKRFLCPPPVVHIEGPLWRMRQQQLAMSVVSETGDRNFEQKAALDAHMSACFKFLHVSGTAKAKSFLLSLDIADQPAHAVATPEGSQAPSGRVWATFDSAPITIISKPSKKTAKTRNMASCILGGNPISLFNRINSQTVRTKYMTIDQNQLCASNVSWSAFSVNLVIKPGDVHTHIHSPVTYGAEVILTDAQTGISTAPLVIRKVDKGKIVPDDGGPVSQMQKIALQRTNPDGARHYLSAAGPMPSAQPGAPPAITPASGQPGTHPLIFQSPRVREEIKDGVRLVTDEVDDYLCWTIVGISKFQYTFFDAFGNNDTIPEMPITPFPTLFQAPIYRPAGNLLEMTISNFFYEHPKGGVSTPLDIYLGNLGPLSIRVFQGTPAGPLTSVNHFVHSVAGPDSANHNEPGTAEAAAQAAMNQPRYFPSQSLHSIVIAELPPLGEIIKAIEADTLPQHPGEGVNGMSSEGRSPGQGRGPNEGAPFTSDEKSPAGPPPAAPPHISGRGLPLLFIRSADGVGYHSGRTVACENVFQNMDLTAIGQNPQHPGGGSIDTGWLAAAQAAAAADGGLHGWSLRVM</sequence>
<dbReference type="PANTHER" id="PTHR10665">
    <property type="entry name" value="RECOMBINING BINDING PROTEIN SUPPRESSOR OF HAIRLESS"/>
    <property type="match status" value="1"/>
</dbReference>
<feature type="region of interest" description="Disordered" evidence="7">
    <location>
        <begin position="770"/>
        <end position="820"/>
    </location>
</feature>
<dbReference type="EMBL" id="SFCI01000306">
    <property type="protein sequence ID" value="TFY80671.1"/>
    <property type="molecule type" value="Genomic_DNA"/>
</dbReference>
<dbReference type="SUPFAM" id="SSF49417">
    <property type="entry name" value="p53-like transcription factors"/>
    <property type="match status" value="1"/>
</dbReference>
<dbReference type="OrthoDB" id="5600360at2759"/>
<dbReference type="InterPro" id="IPR008967">
    <property type="entry name" value="p53-like_TF_DNA-bd_sf"/>
</dbReference>
<dbReference type="GO" id="GO:0005634">
    <property type="term" value="C:nucleus"/>
    <property type="evidence" value="ECO:0007669"/>
    <property type="project" value="UniProtKB-SubCell"/>
</dbReference>
<proteinExistence type="inferred from homology"/>
<feature type="domain" description="Beta-trefoil DNA-binding" evidence="9">
    <location>
        <begin position="440"/>
        <end position="615"/>
    </location>
</feature>